<feature type="chain" id="PRO_5044539386" evidence="1">
    <location>
        <begin position="31"/>
        <end position="86"/>
    </location>
</feature>
<feature type="signal peptide" evidence="1">
    <location>
        <begin position="1"/>
        <end position="30"/>
    </location>
</feature>
<keyword evidence="1" id="KW-0732">Signal</keyword>
<keyword evidence="3" id="KW-1185">Reference proteome</keyword>
<protein>
    <submittedName>
        <fullName evidence="2">BnaC09g40370D protein</fullName>
    </submittedName>
</protein>
<organism evidence="2 3">
    <name type="scientific">Brassica napus</name>
    <name type="common">Rape</name>
    <dbReference type="NCBI Taxonomy" id="3708"/>
    <lineage>
        <taxon>Eukaryota</taxon>
        <taxon>Viridiplantae</taxon>
        <taxon>Streptophyta</taxon>
        <taxon>Embryophyta</taxon>
        <taxon>Tracheophyta</taxon>
        <taxon>Spermatophyta</taxon>
        <taxon>Magnoliopsida</taxon>
        <taxon>eudicotyledons</taxon>
        <taxon>Gunneridae</taxon>
        <taxon>Pentapetalae</taxon>
        <taxon>rosids</taxon>
        <taxon>malvids</taxon>
        <taxon>Brassicales</taxon>
        <taxon>Brassicaceae</taxon>
        <taxon>Brassiceae</taxon>
        <taxon>Brassica</taxon>
    </lineage>
</organism>
<evidence type="ECO:0000313" key="3">
    <source>
        <dbReference type="Proteomes" id="UP000028999"/>
    </source>
</evidence>
<sequence>MAKIFIKTLCLSALMMFLLFVSSGLPKVNGQTSCPELVGEGAENTCSEGSSDIPCDVSCKLLFTITHVGLCKPEDNGLHCHCYIPC</sequence>
<dbReference type="EMBL" id="LK032068">
    <property type="protein sequence ID" value="CDY16910.1"/>
    <property type="molecule type" value="Genomic_DNA"/>
</dbReference>
<evidence type="ECO:0000313" key="2">
    <source>
        <dbReference type="EMBL" id="CDY16910.1"/>
    </source>
</evidence>
<dbReference type="Proteomes" id="UP000028999">
    <property type="component" value="Unassembled WGS sequence"/>
</dbReference>
<reference evidence="2 3" key="1">
    <citation type="journal article" date="2014" name="Science">
        <title>Plant genetics. Early allopolyploid evolution in the post-Neolithic Brassica napus oilseed genome.</title>
        <authorList>
            <person name="Chalhoub B."/>
            <person name="Denoeud F."/>
            <person name="Liu S."/>
            <person name="Parkin I.A."/>
            <person name="Tang H."/>
            <person name="Wang X."/>
            <person name="Chiquet J."/>
            <person name="Belcram H."/>
            <person name="Tong C."/>
            <person name="Samans B."/>
            <person name="Correa M."/>
            <person name="Da Silva C."/>
            <person name="Just J."/>
            <person name="Falentin C."/>
            <person name="Koh C.S."/>
            <person name="Le Clainche I."/>
            <person name="Bernard M."/>
            <person name="Bento P."/>
            <person name="Noel B."/>
            <person name="Labadie K."/>
            <person name="Alberti A."/>
            <person name="Charles M."/>
            <person name="Arnaud D."/>
            <person name="Guo H."/>
            <person name="Daviaud C."/>
            <person name="Alamery S."/>
            <person name="Jabbari K."/>
            <person name="Zhao M."/>
            <person name="Edger P.P."/>
            <person name="Chelaifa H."/>
            <person name="Tack D."/>
            <person name="Lassalle G."/>
            <person name="Mestiri I."/>
            <person name="Schnel N."/>
            <person name="Le Paslier M.C."/>
            <person name="Fan G."/>
            <person name="Renault V."/>
            <person name="Bayer P.E."/>
            <person name="Golicz A.A."/>
            <person name="Manoli S."/>
            <person name="Lee T.H."/>
            <person name="Thi V.H."/>
            <person name="Chalabi S."/>
            <person name="Hu Q."/>
            <person name="Fan C."/>
            <person name="Tollenaere R."/>
            <person name="Lu Y."/>
            <person name="Battail C."/>
            <person name="Shen J."/>
            <person name="Sidebottom C.H."/>
            <person name="Wang X."/>
            <person name="Canaguier A."/>
            <person name="Chauveau A."/>
            <person name="Berard A."/>
            <person name="Deniot G."/>
            <person name="Guan M."/>
            <person name="Liu Z."/>
            <person name="Sun F."/>
            <person name="Lim Y.P."/>
            <person name="Lyons E."/>
            <person name="Town C.D."/>
            <person name="Bancroft I."/>
            <person name="Wang X."/>
            <person name="Meng J."/>
            <person name="Ma J."/>
            <person name="Pires J.C."/>
            <person name="King G.J."/>
            <person name="Brunel D."/>
            <person name="Delourme R."/>
            <person name="Renard M."/>
            <person name="Aury J.M."/>
            <person name="Adams K.L."/>
            <person name="Batley J."/>
            <person name="Snowdon R.J."/>
            <person name="Tost J."/>
            <person name="Edwards D."/>
            <person name="Zhou Y."/>
            <person name="Hua W."/>
            <person name="Sharpe A.G."/>
            <person name="Paterson A.H."/>
            <person name="Guan C."/>
            <person name="Wincker P."/>
        </authorList>
    </citation>
    <scope>NUCLEOTIDE SEQUENCE [LARGE SCALE GENOMIC DNA]</scope>
    <source>
        <strain evidence="3">cv. Darmor-bzh</strain>
    </source>
</reference>
<evidence type="ECO:0000256" key="1">
    <source>
        <dbReference type="SAM" id="SignalP"/>
    </source>
</evidence>
<gene>
    <name evidence="2" type="primary">BnaC09g40370D</name>
    <name evidence="2" type="ORF">GSBRNA2T00094821001</name>
</gene>
<accession>A0A078FQZ7</accession>
<dbReference type="Gramene" id="CDY16910">
    <property type="protein sequence ID" value="CDY16910"/>
    <property type="gene ID" value="GSBRNA2T00094821001"/>
</dbReference>
<dbReference type="AlphaFoldDB" id="A0A078FQZ7"/>
<dbReference type="PaxDb" id="3708-A0A078FQZ7"/>
<name>A0A078FQZ7_BRANA</name>
<proteinExistence type="predicted"/>
<dbReference type="OMA" id="CHCYIPC"/>
<dbReference type="SMR" id="A0A078FQZ7"/>